<dbReference type="Proteomes" id="UP001211894">
    <property type="component" value="Unassembled WGS sequence"/>
</dbReference>
<dbReference type="EMBL" id="JAQKAB010000003">
    <property type="protein sequence ID" value="MDA7026234.1"/>
    <property type="molecule type" value="Genomic_DNA"/>
</dbReference>
<keyword evidence="2" id="KW-1185">Reference proteome</keyword>
<name>A0ABT4X3C0_9BACI</name>
<dbReference type="RefSeq" id="WP_271340068.1">
    <property type="nucleotide sequence ID" value="NZ_JAQKAB010000003.1"/>
</dbReference>
<evidence type="ECO:0000313" key="2">
    <source>
        <dbReference type="Proteomes" id="UP001211894"/>
    </source>
</evidence>
<reference evidence="1 2" key="1">
    <citation type="submission" date="2023-01" db="EMBL/GenBank/DDBJ databases">
        <title>Bacillus changyiensis sp. nov., isolated from a coastal deposit.</title>
        <authorList>
            <person name="Xiao G."/>
            <person name="Lai Q."/>
            <person name="Hu Z."/>
            <person name="Shao Z."/>
        </authorList>
    </citation>
    <scope>NUCLEOTIDE SEQUENCE [LARGE SCALE GENOMIC DNA]</scope>
    <source>
        <strain evidence="1 2">CLL-7-23</strain>
    </source>
</reference>
<sequence length="64" mass="7667">MTDENVIDFIKQLREGNIHELCVKKEDFLFFRSILTKQEDFKHFRGVAQRGGDIIFQYMTEPRS</sequence>
<comment type="caution">
    <text evidence="1">The sequence shown here is derived from an EMBL/GenBank/DDBJ whole genome shotgun (WGS) entry which is preliminary data.</text>
</comment>
<gene>
    <name evidence="1" type="ORF">PJ311_06350</name>
</gene>
<evidence type="ECO:0008006" key="3">
    <source>
        <dbReference type="Google" id="ProtNLM"/>
    </source>
</evidence>
<proteinExistence type="predicted"/>
<protein>
    <recommendedName>
        <fullName evidence="3">Abortive phage infection protein</fullName>
    </recommendedName>
</protein>
<organism evidence="1 2">
    <name type="scientific">Bacillus changyiensis</name>
    <dbReference type="NCBI Taxonomy" id="3004103"/>
    <lineage>
        <taxon>Bacteria</taxon>
        <taxon>Bacillati</taxon>
        <taxon>Bacillota</taxon>
        <taxon>Bacilli</taxon>
        <taxon>Bacillales</taxon>
        <taxon>Bacillaceae</taxon>
        <taxon>Bacillus</taxon>
    </lineage>
</organism>
<accession>A0ABT4X3C0</accession>
<evidence type="ECO:0000313" key="1">
    <source>
        <dbReference type="EMBL" id="MDA7026234.1"/>
    </source>
</evidence>